<accession>A0A645DBB6</accession>
<gene>
    <name evidence="1" type="ORF">SDC9_132945</name>
</gene>
<name>A0A645DBB6_9ZZZZ</name>
<organism evidence="1">
    <name type="scientific">bioreactor metagenome</name>
    <dbReference type="NCBI Taxonomy" id="1076179"/>
    <lineage>
        <taxon>unclassified sequences</taxon>
        <taxon>metagenomes</taxon>
        <taxon>ecological metagenomes</taxon>
    </lineage>
</organism>
<reference evidence="1" key="1">
    <citation type="submission" date="2019-08" db="EMBL/GenBank/DDBJ databases">
        <authorList>
            <person name="Kucharzyk K."/>
            <person name="Murdoch R.W."/>
            <person name="Higgins S."/>
            <person name="Loffler F."/>
        </authorList>
    </citation>
    <scope>NUCLEOTIDE SEQUENCE</scope>
</reference>
<dbReference type="EMBL" id="VSSQ01034053">
    <property type="protein sequence ID" value="MPM85862.1"/>
    <property type="molecule type" value="Genomic_DNA"/>
</dbReference>
<sequence length="152" mass="16797">MHVFGIAEEDQLIVDVFFRDRRVRVRKHRDDVRAAAGRNLPDIASPECGCAEARRHAIDRSCGHGLRITAVRFVDQKCAAHDLKKVIDITVAAEADADARAEQLGNGGNAAANLAVGERHAHRGGAACGKQRNFFRRNLHHLRGEYIRVETA</sequence>
<protein>
    <submittedName>
        <fullName evidence="1">Uncharacterized protein</fullName>
    </submittedName>
</protein>
<proteinExistence type="predicted"/>
<evidence type="ECO:0000313" key="1">
    <source>
        <dbReference type="EMBL" id="MPM85862.1"/>
    </source>
</evidence>
<comment type="caution">
    <text evidence="1">The sequence shown here is derived from an EMBL/GenBank/DDBJ whole genome shotgun (WGS) entry which is preliminary data.</text>
</comment>
<dbReference type="AlphaFoldDB" id="A0A645DBB6"/>